<dbReference type="AlphaFoldDB" id="A0A409XC06"/>
<dbReference type="PANTHER" id="PTHR15503:SF39">
    <property type="entry name" value="RETROTRANSPOSON-LIKE PROTEIN 1"/>
    <property type="match status" value="1"/>
</dbReference>
<feature type="non-terminal residue" evidence="1">
    <location>
        <position position="239"/>
    </location>
</feature>
<dbReference type="SUPFAM" id="SSF50630">
    <property type="entry name" value="Acid proteases"/>
    <property type="match status" value="1"/>
</dbReference>
<comment type="caution">
    <text evidence="1">The sequence shown here is derived from an EMBL/GenBank/DDBJ whole genome shotgun (WGS) entry which is preliminary data.</text>
</comment>
<dbReference type="PANTHER" id="PTHR15503">
    <property type="entry name" value="LDOC1 RELATED"/>
    <property type="match status" value="1"/>
</dbReference>
<dbReference type="CDD" id="cd00303">
    <property type="entry name" value="retropepsin_like"/>
    <property type="match status" value="1"/>
</dbReference>
<evidence type="ECO:0000313" key="1">
    <source>
        <dbReference type="EMBL" id="PPQ88260.1"/>
    </source>
</evidence>
<dbReference type="InterPro" id="IPR032567">
    <property type="entry name" value="RTL1-rel"/>
</dbReference>
<keyword evidence="2" id="KW-1185">Reference proteome</keyword>
<dbReference type="InParanoid" id="A0A409XC06"/>
<organism evidence="1 2">
    <name type="scientific">Panaeolus cyanescens</name>
    <dbReference type="NCBI Taxonomy" id="181874"/>
    <lineage>
        <taxon>Eukaryota</taxon>
        <taxon>Fungi</taxon>
        <taxon>Dikarya</taxon>
        <taxon>Basidiomycota</taxon>
        <taxon>Agaricomycotina</taxon>
        <taxon>Agaricomycetes</taxon>
        <taxon>Agaricomycetidae</taxon>
        <taxon>Agaricales</taxon>
        <taxon>Agaricineae</taxon>
        <taxon>Galeropsidaceae</taxon>
        <taxon>Panaeolus</taxon>
    </lineage>
</organism>
<dbReference type="Gene3D" id="2.40.70.10">
    <property type="entry name" value="Acid Proteases"/>
    <property type="match status" value="1"/>
</dbReference>
<dbReference type="Pfam" id="PF08284">
    <property type="entry name" value="RVP_2"/>
    <property type="match status" value="1"/>
</dbReference>
<gene>
    <name evidence="1" type="ORF">CVT24_005095</name>
</gene>
<name>A0A409XC06_9AGAR</name>
<evidence type="ECO:0000313" key="2">
    <source>
        <dbReference type="Proteomes" id="UP000284842"/>
    </source>
</evidence>
<dbReference type="Proteomes" id="UP000284842">
    <property type="component" value="Unassembled WGS sequence"/>
</dbReference>
<proteinExistence type="predicted"/>
<dbReference type="InterPro" id="IPR021109">
    <property type="entry name" value="Peptidase_aspartic_dom_sf"/>
</dbReference>
<dbReference type="OrthoDB" id="128646at2759"/>
<accession>A0A409XC06</accession>
<reference evidence="1 2" key="1">
    <citation type="journal article" date="2018" name="Evol. Lett.">
        <title>Horizontal gene cluster transfer increased hallucinogenic mushroom diversity.</title>
        <authorList>
            <person name="Reynolds H.T."/>
            <person name="Vijayakumar V."/>
            <person name="Gluck-Thaler E."/>
            <person name="Korotkin H.B."/>
            <person name="Matheny P.B."/>
            <person name="Slot J.C."/>
        </authorList>
    </citation>
    <scope>NUCLEOTIDE SEQUENCE [LARGE SCALE GENOMIC DNA]</scope>
    <source>
        <strain evidence="1 2">2629</strain>
    </source>
</reference>
<evidence type="ECO:0008006" key="3">
    <source>
        <dbReference type="Google" id="ProtNLM"/>
    </source>
</evidence>
<dbReference type="EMBL" id="NHTK01004094">
    <property type="protein sequence ID" value="PPQ88260.1"/>
    <property type="molecule type" value="Genomic_DNA"/>
</dbReference>
<dbReference type="STRING" id="181874.A0A409XC06"/>
<protein>
    <recommendedName>
        <fullName evidence="3">Peptidase A2 domain-containing protein</fullName>
    </recommendedName>
</protein>
<sequence length="239" mass="27474">MDKKIRTDALVDSGATSCYINERFVDHFQLPTSKLPNPIGVYNADGSRNSSGSIERTCTIPIRIGSHREDLKCFVVNTGTSSIILGHSWLVQHNPHINWKTNSLRFQNDTSPTVPTPKFFYDPISDSTHVDGREDEFVQATAEEEWHDAIVNELGDDGDALMVVDMDSGVEQDDDEPYRCQWEIDEDEITRWKEWDGVLKKKERVVRLRGVEEGLDVGYPERYFLDFKPVFEKETFDRL</sequence>